<dbReference type="EMBL" id="JAEQNA010000002">
    <property type="protein sequence ID" value="MBL0420485.1"/>
    <property type="molecule type" value="Genomic_DNA"/>
</dbReference>
<dbReference type="NCBIfam" id="TIGR02523">
    <property type="entry name" value="type_IV_pilV"/>
    <property type="match status" value="1"/>
</dbReference>
<protein>
    <submittedName>
        <fullName evidence="3">Type IV pilus modification protein PilV</fullName>
    </submittedName>
</protein>
<dbReference type="RefSeq" id="WP_201683560.1">
    <property type="nucleotide sequence ID" value="NZ_JAEQNA010000002.1"/>
</dbReference>
<sequence>MLIRRSRARGVGLIELLVAIAVTSIGLLALVASHLSALRSVKQTHHASVATQLATDIVERMRANGGRDQAGDYVFTNSWSGQAQVPKTEPACATKAVTCSAAEIAADDLLQWRQSVRALLPEGSVYIEKDAIVTDVIRLWLAWRDPASASDEDVADTTDCAQLKASAGDGIQCLFLRVKL</sequence>
<evidence type="ECO:0000313" key="3">
    <source>
        <dbReference type="EMBL" id="MBL0420485.1"/>
    </source>
</evidence>
<proteinExistence type="predicted"/>
<evidence type="ECO:0000259" key="2">
    <source>
        <dbReference type="Pfam" id="PF22150"/>
    </source>
</evidence>
<organism evidence="3 4">
    <name type="scientific">Ramlibacter aurantiacus</name>
    <dbReference type="NCBI Taxonomy" id="2801330"/>
    <lineage>
        <taxon>Bacteria</taxon>
        <taxon>Pseudomonadati</taxon>
        <taxon>Pseudomonadota</taxon>
        <taxon>Betaproteobacteria</taxon>
        <taxon>Burkholderiales</taxon>
        <taxon>Comamonadaceae</taxon>
        <taxon>Ramlibacter</taxon>
    </lineage>
</organism>
<accession>A0A937D391</accession>
<keyword evidence="1" id="KW-0812">Transmembrane</keyword>
<feature type="transmembrane region" description="Helical" evidence="1">
    <location>
        <begin position="12"/>
        <end position="35"/>
    </location>
</feature>
<dbReference type="Pfam" id="PF07963">
    <property type="entry name" value="N_methyl"/>
    <property type="match status" value="1"/>
</dbReference>
<keyword evidence="1" id="KW-0472">Membrane</keyword>
<dbReference type="InterPro" id="IPR012902">
    <property type="entry name" value="N_methyl_site"/>
</dbReference>
<dbReference type="InterPro" id="IPR054402">
    <property type="entry name" value="Tt1218-like_dom"/>
</dbReference>
<gene>
    <name evidence="3" type="primary">pilV</name>
    <name evidence="3" type="ORF">JI739_09040</name>
</gene>
<keyword evidence="4" id="KW-1185">Reference proteome</keyword>
<name>A0A937D391_9BURK</name>
<keyword evidence="1" id="KW-1133">Transmembrane helix</keyword>
<dbReference type="InterPro" id="IPR013362">
    <property type="entry name" value="Pilus_4_PilV"/>
</dbReference>
<dbReference type="Proteomes" id="UP000613011">
    <property type="component" value="Unassembled WGS sequence"/>
</dbReference>
<comment type="caution">
    <text evidence="3">The sequence shown here is derived from an EMBL/GenBank/DDBJ whole genome shotgun (WGS) entry which is preliminary data.</text>
</comment>
<evidence type="ECO:0000256" key="1">
    <source>
        <dbReference type="SAM" id="Phobius"/>
    </source>
</evidence>
<evidence type="ECO:0000313" key="4">
    <source>
        <dbReference type="Proteomes" id="UP000613011"/>
    </source>
</evidence>
<dbReference type="Pfam" id="PF22150">
    <property type="entry name" value="Tt1218-like"/>
    <property type="match status" value="1"/>
</dbReference>
<reference evidence="3" key="1">
    <citation type="submission" date="2021-01" db="EMBL/GenBank/DDBJ databases">
        <title>Ramlibacter sp. strain AW1 16S ribosomal RNA gene Genome sequencing and assembly.</title>
        <authorList>
            <person name="Kang M."/>
        </authorList>
    </citation>
    <scope>NUCLEOTIDE SEQUENCE</scope>
    <source>
        <strain evidence="3">AW1</strain>
    </source>
</reference>
<dbReference type="AlphaFoldDB" id="A0A937D391"/>
<feature type="domain" description="Type IV pilin Tt1218-like" evidence="2">
    <location>
        <begin position="35"/>
        <end position="109"/>
    </location>
</feature>